<dbReference type="AlphaFoldDB" id="A0A7K1GET7"/>
<dbReference type="SUPFAM" id="SSF82771">
    <property type="entry name" value="GIY-YIG endonuclease"/>
    <property type="match status" value="1"/>
</dbReference>
<dbReference type="Proteomes" id="UP000447545">
    <property type="component" value="Unassembled WGS sequence"/>
</dbReference>
<dbReference type="GO" id="GO:0006289">
    <property type="term" value="P:nucleotide-excision repair"/>
    <property type="evidence" value="ECO:0007669"/>
    <property type="project" value="InterPro"/>
</dbReference>
<dbReference type="InterPro" id="IPR035901">
    <property type="entry name" value="GIY-YIG_endonuc_sf"/>
</dbReference>
<feature type="domain" description="GIY-YIG" evidence="1">
    <location>
        <begin position="169"/>
        <end position="245"/>
    </location>
</feature>
<keyword evidence="2" id="KW-0378">Hydrolase</keyword>
<organism evidence="2 3">
    <name type="scientific">Winogradskyella ouciana</name>
    <dbReference type="NCBI Taxonomy" id="2608631"/>
    <lineage>
        <taxon>Bacteria</taxon>
        <taxon>Pseudomonadati</taxon>
        <taxon>Bacteroidota</taxon>
        <taxon>Flavobacteriia</taxon>
        <taxon>Flavobacteriales</taxon>
        <taxon>Flavobacteriaceae</taxon>
        <taxon>Winogradskyella</taxon>
    </lineage>
</organism>
<dbReference type="InterPro" id="IPR047296">
    <property type="entry name" value="GIY-YIG_UvrC_Cho"/>
</dbReference>
<evidence type="ECO:0000313" key="3">
    <source>
        <dbReference type="Proteomes" id="UP000447545"/>
    </source>
</evidence>
<dbReference type="PANTHER" id="PTHR30562:SF1">
    <property type="entry name" value="UVRABC SYSTEM PROTEIN C"/>
    <property type="match status" value="1"/>
</dbReference>
<gene>
    <name evidence="2" type="ORF">F1003_11485</name>
</gene>
<reference evidence="2 3" key="1">
    <citation type="submission" date="2019-11" db="EMBL/GenBank/DDBJ databases">
        <title>Winogradskyella ouciana sp. nov., isolated from the hadal seawater of the Mariana Trench.</title>
        <authorList>
            <person name="Liu R."/>
        </authorList>
    </citation>
    <scope>NUCLEOTIDE SEQUENCE [LARGE SCALE GENOMIC DNA]</scope>
    <source>
        <strain evidence="2 3">ZXX205</strain>
    </source>
</reference>
<dbReference type="GO" id="GO:0009380">
    <property type="term" value="C:excinuclease repair complex"/>
    <property type="evidence" value="ECO:0007669"/>
    <property type="project" value="TreeGrafter"/>
</dbReference>
<dbReference type="GO" id="GO:0004519">
    <property type="term" value="F:endonuclease activity"/>
    <property type="evidence" value="ECO:0007669"/>
    <property type="project" value="UniProtKB-KW"/>
</dbReference>
<sequence length="429" mass="50418">MLFIYIKTIPFRKKASLPYEIIVGNEEIHTLKFKPHYTVPKKIFSQQKLNRLEINSAPPFSDVADELIYLIQENDLIFSNPTQFRLLKSLFKSIGYNFEVKCKYVWYNEAQQNKFYKTHHIDSNQIKNLYPEELIHFFTSIVLHKNEAISSLKALESQNQEYDWSSFKTQPGVYFFKNENDEVIYIGKAKYIRKRLQSHFSKASKSNSVNYSEVKEIDVEYTGNDVIAQLVESFQIKKHNPKYNTQQINNAAPFIINRTKTAKGISKLKIVRKDHIDNMPEKFFNRQSVKDELERFCNTYNLCRKHCSLETVKGPCSNYTVNKEACVCASLESIEDYNQRFERAFEKFQAEKHRTILKLRGRHTGEDAFIYLVNGIYEGYGYIDKDDTINNFNDILGKLISQPNNYDTARIIRSYLNNISKEDNLITIY</sequence>
<keyword evidence="2" id="KW-0540">Nuclease</keyword>
<proteinExistence type="predicted"/>
<dbReference type="InterPro" id="IPR050066">
    <property type="entry name" value="UvrABC_protein_C"/>
</dbReference>
<accession>A0A7K1GET7</accession>
<keyword evidence="2" id="KW-0255">Endonuclease</keyword>
<dbReference type="Pfam" id="PF01541">
    <property type="entry name" value="GIY-YIG"/>
    <property type="match status" value="1"/>
</dbReference>
<dbReference type="RefSeq" id="WP_155089571.1">
    <property type="nucleotide sequence ID" value="NZ_WJYA01000006.1"/>
</dbReference>
<dbReference type="Gene3D" id="3.40.1440.10">
    <property type="entry name" value="GIY-YIG endonuclease"/>
    <property type="match status" value="1"/>
</dbReference>
<dbReference type="InterPro" id="IPR000305">
    <property type="entry name" value="GIY-YIG_endonuc"/>
</dbReference>
<keyword evidence="3" id="KW-1185">Reference proteome</keyword>
<dbReference type="CDD" id="cd10434">
    <property type="entry name" value="GIY-YIG_UvrC_Cho"/>
    <property type="match status" value="1"/>
</dbReference>
<name>A0A7K1GET7_9FLAO</name>
<dbReference type="SMART" id="SM00465">
    <property type="entry name" value="GIYc"/>
    <property type="match status" value="1"/>
</dbReference>
<protein>
    <submittedName>
        <fullName evidence="2">Nucleotide excision repair endonuclease</fullName>
    </submittedName>
</protein>
<comment type="caution">
    <text evidence="2">The sequence shown here is derived from an EMBL/GenBank/DDBJ whole genome shotgun (WGS) entry which is preliminary data.</text>
</comment>
<dbReference type="EMBL" id="WJYA01000006">
    <property type="protein sequence ID" value="MTE27555.1"/>
    <property type="molecule type" value="Genomic_DNA"/>
</dbReference>
<evidence type="ECO:0000259" key="1">
    <source>
        <dbReference type="PROSITE" id="PS50164"/>
    </source>
</evidence>
<evidence type="ECO:0000313" key="2">
    <source>
        <dbReference type="EMBL" id="MTE27555.1"/>
    </source>
</evidence>
<dbReference type="PROSITE" id="PS50164">
    <property type="entry name" value="GIY_YIG"/>
    <property type="match status" value="1"/>
</dbReference>
<dbReference type="PANTHER" id="PTHR30562">
    <property type="entry name" value="UVRC/OXIDOREDUCTASE"/>
    <property type="match status" value="1"/>
</dbReference>